<accession>A0ABX7PY43</accession>
<dbReference type="Proteomes" id="UP000078227">
    <property type="component" value="Chromosome"/>
</dbReference>
<keyword evidence="2" id="KW-1185">Reference proteome</keyword>
<dbReference type="EMBL" id="CP014007">
    <property type="protein sequence ID" value="QSV12315.1"/>
    <property type="molecule type" value="Genomic_DNA"/>
</dbReference>
<evidence type="ECO:0000313" key="1">
    <source>
        <dbReference type="EMBL" id="QSV12315.1"/>
    </source>
</evidence>
<reference evidence="1 2" key="1">
    <citation type="submission" date="2021-03" db="EMBL/GenBank/DDBJ databases">
        <authorList>
            <person name="Li Y."/>
            <person name="Li S."/>
            <person name="Chen M."/>
            <person name="Peng G."/>
            <person name="Tan Z."/>
            <person name="An Q."/>
        </authorList>
    </citation>
    <scope>NUCLEOTIDE SEQUENCE [LARGE SCALE GENOMIC DNA]</scope>
    <source>
        <strain evidence="1 2">Ola 51</strain>
    </source>
</reference>
<dbReference type="RefSeq" id="WP_139227883.1">
    <property type="nucleotide sequence ID" value="NZ_CP014007.2"/>
</dbReference>
<sequence>MTRYDTADIYEALEKLGLTPLRLRDGIHVIDSQDRIVAHYSCPIGQPTFWEIWPTPTYPLTKDKLKNAYPLLEEALFQFATVEVSTANKQKALNDMLHRLDSTKENE</sequence>
<proteinExistence type="predicted"/>
<protein>
    <submittedName>
        <fullName evidence="1">Uncharacterized protein</fullName>
    </submittedName>
</protein>
<name>A0ABX7PY43_9ENTR</name>
<evidence type="ECO:0000313" key="2">
    <source>
        <dbReference type="Proteomes" id="UP000078227"/>
    </source>
</evidence>
<organism evidence="1 2">
    <name type="scientific">Kosakonia oryzae</name>
    <dbReference type="NCBI Taxonomy" id="497725"/>
    <lineage>
        <taxon>Bacteria</taxon>
        <taxon>Pseudomonadati</taxon>
        <taxon>Pseudomonadota</taxon>
        <taxon>Gammaproteobacteria</taxon>
        <taxon>Enterobacterales</taxon>
        <taxon>Enterobacteriaceae</taxon>
        <taxon>Kosakonia</taxon>
    </lineage>
</organism>
<gene>
    <name evidence="1" type="ORF">AWR26_25005</name>
</gene>